<protein>
    <submittedName>
        <fullName evidence="2">Uncharacterized protein</fullName>
    </submittedName>
</protein>
<gene>
    <name evidence="2" type="ORF">GCM10023116_44790</name>
</gene>
<organism evidence="2 3">
    <name type="scientific">Kistimonas scapharcae</name>
    <dbReference type="NCBI Taxonomy" id="1036133"/>
    <lineage>
        <taxon>Bacteria</taxon>
        <taxon>Pseudomonadati</taxon>
        <taxon>Pseudomonadota</taxon>
        <taxon>Gammaproteobacteria</taxon>
        <taxon>Oceanospirillales</taxon>
        <taxon>Endozoicomonadaceae</taxon>
        <taxon>Kistimonas</taxon>
    </lineage>
</organism>
<proteinExistence type="predicted"/>
<feature type="transmembrane region" description="Helical" evidence="1">
    <location>
        <begin position="12"/>
        <end position="32"/>
    </location>
</feature>
<dbReference type="Proteomes" id="UP001500604">
    <property type="component" value="Unassembled WGS sequence"/>
</dbReference>
<feature type="transmembrane region" description="Helical" evidence="1">
    <location>
        <begin position="44"/>
        <end position="72"/>
    </location>
</feature>
<evidence type="ECO:0000256" key="1">
    <source>
        <dbReference type="SAM" id="Phobius"/>
    </source>
</evidence>
<evidence type="ECO:0000313" key="3">
    <source>
        <dbReference type="Proteomes" id="UP001500604"/>
    </source>
</evidence>
<dbReference type="EMBL" id="BAABFL010000471">
    <property type="protein sequence ID" value="GAA4652195.1"/>
    <property type="molecule type" value="Genomic_DNA"/>
</dbReference>
<comment type="caution">
    <text evidence="2">The sequence shown here is derived from an EMBL/GenBank/DDBJ whole genome shotgun (WGS) entry which is preliminary data.</text>
</comment>
<keyword evidence="1" id="KW-0812">Transmembrane</keyword>
<evidence type="ECO:0000313" key="2">
    <source>
        <dbReference type="EMBL" id="GAA4652195.1"/>
    </source>
</evidence>
<keyword evidence="3" id="KW-1185">Reference proteome</keyword>
<name>A0ABP8VA88_9GAMM</name>
<dbReference type="RefSeq" id="WP_345198713.1">
    <property type="nucleotide sequence ID" value="NZ_BAABFL010000471.1"/>
</dbReference>
<keyword evidence="1" id="KW-0472">Membrane</keyword>
<sequence>MMKTYRMELSLGSLCSLSFIVGFGSGIFLGLLGVFTSKAVANPAAWLVVMFFTPFLSGIGGVMSALIAYPFYNWYCNRVKGQVVTGKFLEVEENELDNME</sequence>
<reference evidence="3" key="1">
    <citation type="journal article" date="2019" name="Int. J. Syst. Evol. Microbiol.">
        <title>The Global Catalogue of Microorganisms (GCM) 10K type strain sequencing project: providing services to taxonomists for standard genome sequencing and annotation.</title>
        <authorList>
            <consortium name="The Broad Institute Genomics Platform"/>
            <consortium name="The Broad Institute Genome Sequencing Center for Infectious Disease"/>
            <person name="Wu L."/>
            <person name="Ma J."/>
        </authorList>
    </citation>
    <scope>NUCLEOTIDE SEQUENCE [LARGE SCALE GENOMIC DNA]</scope>
    <source>
        <strain evidence="3">JCM 17805</strain>
    </source>
</reference>
<accession>A0ABP8VA88</accession>
<keyword evidence="1" id="KW-1133">Transmembrane helix</keyword>